<sequence length="36" mass="4376">MDKSDYNGVYEELFELLGREVTLKINEYFKDQQVNF</sequence>
<name>A0A6N3ECI8_9CLOT</name>
<proteinExistence type="predicted"/>
<dbReference type="EMBL" id="CACRTV010000051">
    <property type="protein sequence ID" value="VYU37665.1"/>
    <property type="molecule type" value="Genomic_DNA"/>
</dbReference>
<reference evidence="1" key="1">
    <citation type="submission" date="2019-11" db="EMBL/GenBank/DDBJ databases">
        <authorList>
            <person name="Feng L."/>
        </authorList>
    </citation>
    <scope>NUCLEOTIDE SEQUENCE</scope>
    <source>
        <strain evidence="1">CParaputrificumLFYP93</strain>
    </source>
</reference>
<organism evidence="1">
    <name type="scientific">Clostridium paraputrificum</name>
    <dbReference type="NCBI Taxonomy" id="29363"/>
    <lineage>
        <taxon>Bacteria</taxon>
        <taxon>Bacillati</taxon>
        <taxon>Bacillota</taxon>
        <taxon>Clostridia</taxon>
        <taxon>Eubacteriales</taxon>
        <taxon>Clostridiaceae</taxon>
        <taxon>Clostridium</taxon>
    </lineage>
</organism>
<evidence type="ECO:0000313" key="1">
    <source>
        <dbReference type="EMBL" id="VYU37665.1"/>
    </source>
</evidence>
<accession>A0A6N3ECI8</accession>
<gene>
    <name evidence="1" type="ORF">CPLFYP93_02137</name>
</gene>
<dbReference type="AlphaFoldDB" id="A0A6N3ECI8"/>
<protein>
    <submittedName>
        <fullName evidence="1">Uncharacterized protein</fullName>
    </submittedName>
</protein>